<dbReference type="AlphaFoldDB" id="A0A1V4I6Q2"/>
<dbReference type="GO" id="GO:0005385">
    <property type="term" value="F:zinc ion transmembrane transporter activity"/>
    <property type="evidence" value="ECO:0007669"/>
    <property type="project" value="TreeGrafter"/>
</dbReference>
<reference evidence="9 10" key="1">
    <citation type="submission" date="2017-03" db="EMBL/GenBank/DDBJ databases">
        <title>Genome sequence of Clostridium thermoalcaliphilum DSM 7309.</title>
        <authorList>
            <person name="Poehlein A."/>
            <person name="Daniel R."/>
        </authorList>
    </citation>
    <scope>NUCLEOTIDE SEQUENCE [LARGE SCALE GENOMIC DNA]</scope>
    <source>
        <strain evidence="9 10">DSM 7309</strain>
    </source>
</reference>
<keyword evidence="5" id="KW-0862">Zinc</keyword>
<keyword evidence="7 8" id="KW-0472">Membrane</keyword>
<feature type="transmembrane region" description="Helical" evidence="8">
    <location>
        <begin position="183"/>
        <end position="200"/>
    </location>
</feature>
<dbReference type="Proteomes" id="UP000190140">
    <property type="component" value="Unassembled WGS sequence"/>
</dbReference>
<dbReference type="STRING" id="29349.CLOTH_15780"/>
<keyword evidence="6 8" id="KW-1133">Transmembrane helix</keyword>
<evidence type="ECO:0000256" key="3">
    <source>
        <dbReference type="ARBA" id="ARBA00022475"/>
    </source>
</evidence>
<comment type="subcellular location">
    <subcellularLocation>
        <location evidence="1">Cell membrane</location>
        <topology evidence="1">Multi-pass membrane protein</topology>
    </subcellularLocation>
</comment>
<evidence type="ECO:0000256" key="6">
    <source>
        <dbReference type="ARBA" id="ARBA00022989"/>
    </source>
</evidence>
<proteinExistence type="inferred from homology"/>
<evidence type="ECO:0000313" key="9">
    <source>
        <dbReference type="EMBL" id="OPJ55275.1"/>
    </source>
</evidence>
<dbReference type="PANTHER" id="PTHR11040:SF211">
    <property type="entry name" value="ZINC TRANSPORTER ZIP11"/>
    <property type="match status" value="1"/>
</dbReference>
<dbReference type="PANTHER" id="PTHR11040">
    <property type="entry name" value="ZINC/IRON TRANSPORTER"/>
    <property type="match status" value="1"/>
</dbReference>
<dbReference type="InterPro" id="IPR003689">
    <property type="entry name" value="ZIP"/>
</dbReference>
<feature type="transmembrane region" description="Helical" evidence="8">
    <location>
        <begin position="34"/>
        <end position="52"/>
    </location>
</feature>
<keyword evidence="10" id="KW-1185">Reference proteome</keyword>
<keyword evidence="3" id="KW-1003">Cell membrane</keyword>
<protein>
    <submittedName>
        <fullName evidence="9">Zinc transporter ZupT</fullName>
    </submittedName>
</protein>
<feature type="transmembrane region" description="Helical" evidence="8">
    <location>
        <begin position="124"/>
        <end position="143"/>
    </location>
</feature>
<organism evidence="9 10">
    <name type="scientific">Alkalithermobacter paradoxus</name>
    <dbReference type="NCBI Taxonomy" id="29349"/>
    <lineage>
        <taxon>Bacteria</taxon>
        <taxon>Bacillati</taxon>
        <taxon>Bacillota</taxon>
        <taxon>Clostridia</taxon>
        <taxon>Peptostreptococcales</taxon>
        <taxon>Tepidibacteraceae</taxon>
        <taxon>Alkalithermobacter</taxon>
    </lineage>
</organism>
<comment type="caution">
    <text evidence="9">The sequence shown here is derived from an EMBL/GenBank/DDBJ whole genome shotgun (WGS) entry which is preliminary data.</text>
</comment>
<dbReference type="RefSeq" id="WP_079412830.1">
    <property type="nucleotide sequence ID" value="NZ_MZGW01000006.1"/>
</dbReference>
<evidence type="ECO:0000256" key="2">
    <source>
        <dbReference type="ARBA" id="ARBA00006939"/>
    </source>
</evidence>
<feature type="transmembrane region" description="Helical" evidence="8">
    <location>
        <begin position="93"/>
        <end position="118"/>
    </location>
</feature>
<sequence>MILRITYIGFLAGILGTLLGGVISLIFRKKADRYLDMFMGLSGGVMLAVVAFDLISEAINQSGMVNTIIFAFIGAIFTYFIKSLFRFDGILRSGYLIFVCILMHNFPEGLAIGSSFLLEESLGITLAIVIGLHNIPEGVAMSLSLIKGKMSTVKVILFAFIAGLPMGIGSFIGAHFANLFSEVIGMFLAMAAGTMLYTTLDEIFPRSKSIYSVIGFLIGMVIVNM</sequence>
<evidence type="ECO:0000256" key="1">
    <source>
        <dbReference type="ARBA" id="ARBA00004651"/>
    </source>
</evidence>
<dbReference type="GO" id="GO:0005886">
    <property type="term" value="C:plasma membrane"/>
    <property type="evidence" value="ECO:0007669"/>
    <property type="project" value="UniProtKB-SubCell"/>
</dbReference>
<evidence type="ECO:0000256" key="4">
    <source>
        <dbReference type="ARBA" id="ARBA00022692"/>
    </source>
</evidence>
<keyword evidence="4 8" id="KW-0812">Transmembrane</keyword>
<gene>
    <name evidence="9" type="primary">zupT_3</name>
    <name evidence="9" type="ORF">CLOTH_15780</name>
</gene>
<accession>A0A1V4I6Q2</accession>
<evidence type="ECO:0000313" key="10">
    <source>
        <dbReference type="Proteomes" id="UP000190140"/>
    </source>
</evidence>
<evidence type="ECO:0000256" key="5">
    <source>
        <dbReference type="ARBA" id="ARBA00022833"/>
    </source>
</evidence>
<name>A0A1V4I6Q2_9FIRM</name>
<dbReference type="OrthoDB" id="9787346at2"/>
<feature type="transmembrane region" description="Helical" evidence="8">
    <location>
        <begin position="155"/>
        <end position="177"/>
    </location>
</feature>
<feature type="transmembrane region" description="Helical" evidence="8">
    <location>
        <begin position="64"/>
        <end position="81"/>
    </location>
</feature>
<feature type="transmembrane region" description="Helical" evidence="8">
    <location>
        <begin position="6"/>
        <end position="27"/>
    </location>
</feature>
<evidence type="ECO:0000256" key="7">
    <source>
        <dbReference type="ARBA" id="ARBA00023136"/>
    </source>
</evidence>
<evidence type="ECO:0000256" key="8">
    <source>
        <dbReference type="SAM" id="Phobius"/>
    </source>
</evidence>
<dbReference type="Pfam" id="PF02535">
    <property type="entry name" value="Zip"/>
    <property type="match status" value="1"/>
</dbReference>
<dbReference type="EMBL" id="MZGW01000006">
    <property type="protein sequence ID" value="OPJ55275.1"/>
    <property type="molecule type" value="Genomic_DNA"/>
</dbReference>
<comment type="similarity">
    <text evidence="2">Belongs to the ZIP transporter (TC 2.A.5) family.</text>
</comment>